<dbReference type="EMBL" id="CP063361">
    <property type="protein sequence ID" value="UOD29441.1"/>
    <property type="molecule type" value="Genomic_DNA"/>
</dbReference>
<dbReference type="Proteomes" id="UP000831532">
    <property type="component" value="Chromosome"/>
</dbReference>
<sequence>MANRAYLFEGEDPIALELPCTSVERTVENLSRALPHFEAIAGDKEIGKAHWQRTMDTLTALPLPVLAMNALEFTWLGKPLAFAASIKQACGDGPAPIAQIKQLSCYKDGGAPMRSRSTVDSTSAPP</sequence>
<organism evidence="1 2">
    <name type="scientific">Massilia violaceinigra</name>
    <dbReference type="NCBI Taxonomy" id="2045208"/>
    <lineage>
        <taxon>Bacteria</taxon>
        <taxon>Pseudomonadati</taxon>
        <taxon>Pseudomonadota</taxon>
        <taxon>Betaproteobacteria</taxon>
        <taxon>Burkholderiales</taxon>
        <taxon>Oxalobacteraceae</taxon>
        <taxon>Telluria group</taxon>
        <taxon>Massilia</taxon>
    </lineage>
</organism>
<name>A0ABY4A7A8_9BURK</name>
<dbReference type="RefSeq" id="WP_243490660.1">
    <property type="nucleotide sequence ID" value="NZ_CP063361.1"/>
</dbReference>
<reference evidence="1 2" key="1">
    <citation type="submission" date="2020-10" db="EMBL/GenBank/DDBJ databases">
        <title>Genome analysis of Massilia species.</title>
        <authorList>
            <person name="Jung D.-H."/>
        </authorList>
    </citation>
    <scope>NUCLEOTIDE SEQUENCE [LARGE SCALE GENOMIC DNA]</scope>
    <source>
        <strain evidence="2">sipir</strain>
    </source>
</reference>
<gene>
    <name evidence="1" type="ORF">INH39_29230</name>
</gene>
<proteinExistence type="predicted"/>
<protein>
    <submittedName>
        <fullName evidence="1">Uncharacterized protein</fullName>
    </submittedName>
</protein>
<keyword evidence="2" id="KW-1185">Reference proteome</keyword>
<accession>A0ABY4A7A8</accession>
<evidence type="ECO:0000313" key="2">
    <source>
        <dbReference type="Proteomes" id="UP000831532"/>
    </source>
</evidence>
<evidence type="ECO:0000313" key="1">
    <source>
        <dbReference type="EMBL" id="UOD29441.1"/>
    </source>
</evidence>